<evidence type="ECO:0000313" key="2">
    <source>
        <dbReference type="EMBL" id="RRJ22990.1"/>
    </source>
</evidence>
<dbReference type="Proteomes" id="UP000276260">
    <property type="component" value="Unassembled WGS sequence"/>
</dbReference>
<protein>
    <submittedName>
        <fullName evidence="2">Uncharacterized protein</fullName>
    </submittedName>
</protein>
<name>A0A3P3QRC1_9GAMM</name>
<dbReference type="AlphaFoldDB" id="A0A3P3QRC1"/>
<organism evidence="2 3">
    <name type="scientific">Rheinheimera mesophila</name>
    <dbReference type="NCBI Taxonomy" id="1547515"/>
    <lineage>
        <taxon>Bacteria</taxon>
        <taxon>Pseudomonadati</taxon>
        <taxon>Pseudomonadota</taxon>
        <taxon>Gammaproteobacteria</taxon>
        <taxon>Chromatiales</taxon>
        <taxon>Chromatiaceae</taxon>
        <taxon>Rheinheimera</taxon>
    </lineage>
</organism>
<proteinExistence type="predicted"/>
<keyword evidence="1" id="KW-1133">Transmembrane helix</keyword>
<comment type="caution">
    <text evidence="2">The sequence shown here is derived from an EMBL/GenBank/DDBJ whole genome shotgun (WGS) entry which is preliminary data.</text>
</comment>
<keyword evidence="1" id="KW-0812">Transmembrane</keyword>
<evidence type="ECO:0000313" key="3">
    <source>
        <dbReference type="Proteomes" id="UP000276260"/>
    </source>
</evidence>
<dbReference type="OrthoDB" id="6308189at2"/>
<feature type="transmembrane region" description="Helical" evidence="1">
    <location>
        <begin position="12"/>
        <end position="31"/>
    </location>
</feature>
<keyword evidence="3" id="KW-1185">Reference proteome</keyword>
<sequence length="162" mass="17905">MNRNKECNLRRMILLALVVLVISGCTVKLIASYDETTDHNVTALQRKVETFLTELETKEGLPECSYRNNSAFYTEAKVDLSAIKVRVDAIPGNDITAEQIALLGSSLNDLAALHQLKDKNTKTAGMLQCLSSDEIKVLRFAFNASFTAILKLELAKKRGDAN</sequence>
<gene>
    <name evidence="2" type="ORF">EIK76_02575</name>
</gene>
<dbReference type="RefSeq" id="WP_046519356.1">
    <property type="nucleotide sequence ID" value="NZ_LAVS01000010.1"/>
</dbReference>
<keyword evidence="1" id="KW-0472">Membrane</keyword>
<accession>A0A3P3QRC1</accession>
<reference evidence="2 3" key="1">
    <citation type="submission" date="2018-11" db="EMBL/GenBank/DDBJ databases">
        <title>Draft genome analysis of Rheinheimera mesophila isolated from an industrial waste site.</title>
        <authorList>
            <person name="Yu Q."/>
            <person name="Qi Y."/>
            <person name="Zhang H."/>
            <person name="Lu Y."/>
            <person name="Pu J."/>
        </authorList>
    </citation>
    <scope>NUCLEOTIDE SEQUENCE [LARGE SCALE GENOMIC DNA]</scope>
    <source>
        <strain evidence="2 3">IITR13</strain>
    </source>
</reference>
<evidence type="ECO:0000256" key="1">
    <source>
        <dbReference type="SAM" id="Phobius"/>
    </source>
</evidence>
<dbReference type="EMBL" id="RRCF01000001">
    <property type="protein sequence ID" value="RRJ22990.1"/>
    <property type="molecule type" value="Genomic_DNA"/>
</dbReference>
<dbReference type="PROSITE" id="PS51257">
    <property type="entry name" value="PROKAR_LIPOPROTEIN"/>
    <property type="match status" value="1"/>
</dbReference>